<reference evidence="2" key="1">
    <citation type="submission" date="2021-01" db="EMBL/GenBank/DDBJ databases">
        <authorList>
            <person name="Corre E."/>
            <person name="Pelletier E."/>
            <person name="Niang G."/>
            <person name="Scheremetjew M."/>
            <person name="Finn R."/>
            <person name="Kale V."/>
            <person name="Holt S."/>
            <person name="Cochrane G."/>
            <person name="Meng A."/>
            <person name="Brown T."/>
            <person name="Cohen L."/>
        </authorList>
    </citation>
    <scope>NUCLEOTIDE SEQUENCE</scope>
    <source>
        <strain evidence="2">UIO037</strain>
    </source>
</reference>
<proteinExistence type="predicted"/>
<evidence type="ECO:0000313" key="2">
    <source>
        <dbReference type="EMBL" id="CAE2295667.1"/>
    </source>
</evidence>
<evidence type="ECO:0000256" key="1">
    <source>
        <dbReference type="SAM" id="MobiDB-lite"/>
    </source>
</evidence>
<feature type="region of interest" description="Disordered" evidence="1">
    <location>
        <begin position="29"/>
        <end position="54"/>
    </location>
</feature>
<organism evidence="2">
    <name type="scientific">Prymnesium polylepis</name>
    <dbReference type="NCBI Taxonomy" id="72548"/>
    <lineage>
        <taxon>Eukaryota</taxon>
        <taxon>Haptista</taxon>
        <taxon>Haptophyta</taxon>
        <taxon>Prymnesiophyceae</taxon>
        <taxon>Prymnesiales</taxon>
        <taxon>Prymnesiaceae</taxon>
        <taxon>Prymnesium</taxon>
    </lineage>
</organism>
<accession>A0A7S4KIM0</accession>
<dbReference type="EMBL" id="HBKO01042198">
    <property type="protein sequence ID" value="CAE2295667.1"/>
    <property type="molecule type" value="Transcribed_RNA"/>
</dbReference>
<sequence length="86" mass="10246">MRAARLDKQTSHKYMRAKDLDPAKVRQIKEDERRRKSELVHSLRKEYQTTEEKAMSLRRAEAERKKAMHDALLDERYDVGAVAYLQ</sequence>
<gene>
    <name evidence="2" type="ORF">CPOL0286_LOCUS19399</name>
</gene>
<name>A0A7S4KIM0_9EUKA</name>
<dbReference type="AlphaFoldDB" id="A0A7S4KIM0"/>
<protein>
    <submittedName>
        <fullName evidence="2">Uncharacterized protein</fullName>
    </submittedName>
</protein>